<evidence type="ECO:0000313" key="11">
    <source>
        <dbReference type="Proteomes" id="UP000186922"/>
    </source>
</evidence>
<dbReference type="Pfam" id="PF00046">
    <property type="entry name" value="Homeodomain"/>
    <property type="match status" value="1"/>
</dbReference>
<dbReference type="InterPro" id="IPR009057">
    <property type="entry name" value="Homeodomain-like_sf"/>
</dbReference>
<evidence type="ECO:0000256" key="8">
    <source>
        <dbReference type="SAM" id="MobiDB-lite"/>
    </source>
</evidence>
<reference evidence="10 11" key="1">
    <citation type="journal article" date="2016" name="Nat. Commun.">
        <title>Extremotolerant tardigrade genome and improved radiotolerance of human cultured cells by tardigrade-unique protein.</title>
        <authorList>
            <person name="Hashimoto T."/>
            <person name="Horikawa D.D."/>
            <person name="Saito Y."/>
            <person name="Kuwahara H."/>
            <person name="Kozuka-Hata H."/>
            <person name="Shin-I T."/>
            <person name="Minakuchi Y."/>
            <person name="Ohishi K."/>
            <person name="Motoyama A."/>
            <person name="Aizu T."/>
            <person name="Enomoto A."/>
            <person name="Kondo K."/>
            <person name="Tanaka S."/>
            <person name="Hara Y."/>
            <person name="Koshikawa S."/>
            <person name="Sagara H."/>
            <person name="Miura T."/>
            <person name="Yokobori S."/>
            <person name="Miyagawa K."/>
            <person name="Suzuki Y."/>
            <person name="Kubo T."/>
            <person name="Oyama M."/>
            <person name="Kohara Y."/>
            <person name="Fujiyama A."/>
            <person name="Arakawa K."/>
            <person name="Katayama T."/>
            <person name="Toyoda A."/>
            <person name="Kunieda T."/>
        </authorList>
    </citation>
    <scope>NUCLEOTIDE SEQUENCE [LARGE SCALE GENOMIC DNA]</scope>
    <source>
        <strain evidence="10 11">YOKOZUNA-1</strain>
    </source>
</reference>
<dbReference type="GO" id="GO:0048513">
    <property type="term" value="P:animal organ development"/>
    <property type="evidence" value="ECO:0007669"/>
    <property type="project" value="TreeGrafter"/>
</dbReference>
<dbReference type="OrthoDB" id="9451579at2759"/>
<name>A0A1D1URU0_RAMVA</name>
<accession>A0A1D1URU0</accession>
<keyword evidence="3 6" id="KW-0238">DNA-binding</keyword>
<dbReference type="GO" id="GO:0005634">
    <property type="term" value="C:nucleus"/>
    <property type="evidence" value="ECO:0007669"/>
    <property type="project" value="UniProtKB-SubCell"/>
</dbReference>
<dbReference type="SMART" id="SM00389">
    <property type="entry name" value="HOX"/>
    <property type="match status" value="1"/>
</dbReference>
<proteinExistence type="predicted"/>
<gene>
    <name evidence="10" type="primary">RvY_04286-1</name>
    <name evidence="10" type="synonym">RvY_04286.1</name>
    <name evidence="10" type="ORF">RvY_04286</name>
</gene>
<feature type="compositionally biased region" description="Low complexity" evidence="8">
    <location>
        <begin position="280"/>
        <end position="305"/>
    </location>
</feature>
<evidence type="ECO:0000256" key="6">
    <source>
        <dbReference type="PROSITE-ProRule" id="PRU00108"/>
    </source>
</evidence>
<dbReference type="InterPro" id="IPR017970">
    <property type="entry name" value="Homeobox_CS"/>
</dbReference>
<dbReference type="STRING" id="947166.A0A1D1URU0"/>
<dbReference type="PANTHER" id="PTHR45921">
    <property type="entry name" value="IP01054P"/>
    <property type="match status" value="1"/>
</dbReference>
<evidence type="ECO:0000256" key="2">
    <source>
        <dbReference type="ARBA" id="ARBA00022473"/>
    </source>
</evidence>
<dbReference type="PROSITE" id="PS00027">
    <property type="entry name" value="HOMEOBOX_1"/>
    <property type="match status" value="1"/>
</dbReference>
<evidence type="ECO:0000256" key="1">
    <source>
        <dbReference type="ARBA" id="ARBA00004123"/>
    </source>
</evidence>
<sequence length="323" mass="36120">MEVQSVKRPTPIKCERSPDIKTKKSSNPFSIDSILGSCEIRKDGPSEEKSVQSKCVNENVLGSLQDAYAAAGLLYSSSPYYPSEYYYNQLNGGNVLKMPAQRPVNSCGVIPPHPAMFSVAGHAGVPPYPWLDPARRLLTRRIGHPYQNRTPPKRKKPRTSFTRIQICELEKRFHRQKYLASAERASLAKSLKMTDAQVKTWFQNRRTKHRRQTAEEREADRQAANRMLLSQLAEVTKAAGPYTDTPDALCMNNASLHALQNLRPWAATVDGLHHHHGMPNSNNSRSNSIERSASNLSRSSSHSRSLTGSEHDNRSDLSDASSQ</sequence>
<dbReference type="AlphaFoldDB" id="A0A1D1URU0"/>
<dbReference type="SUPFAM" id="SSF46689">
    <property type="entry name" value="Homeodomain-like"/>
    <property type="match status" value="1"/>
</dbReference>
<dbReference type="GO" id="GO:0000978">
    <property type="term" value="F:RNA polymerase II cis-regulatory region sequence-specific DNA binding"/>
    <property type="evidence" value="ECO:0007669"/>
    <property type="project" value="TreeGrafter"/>
</dbReference>
<evidence type="ECO:0000256" key="4">
    <source>
        <dbReference type="ARBA" id="ARBA00023155"/>
    </source>
</evidence>
<dbReference type="PANTHER" id="PTHR45921:SF6">
    <property type="entry name" value="C15"/>
    <property type="match status" value="1"/>
</dbReference>
<dbReference type="InterPro" id="IPR001356">
    <property type="entry name" value="HD"/>
</dbReference>
<dbReference type="EMBL" id="BDGG01000002">
    <property type="protein sequence ID" value="GAU92171.1"/>
    <property type="molecule type" value="Genomic_DNA"/>
</dbReference>
<comment type="subcellular location">
    <subcellularLocation>
        <location evidence="1 6 7">Nucleus</location>
    </subcellularLocation>
</comment>
<dbReference type="Gene3D" id="1.10.10.60">
    <property type="entry name" value="Homeodomain-like"/>
    <property type="match status" value="1"/>
</dbReference>
<keyword evidence="5 6" id="KW-0539">Nucleus</keyword>
<dbReference type="PROSITE" id="PS50071">
    <property type="entry name" value="HOMEOBOX_2"/>
    <property type="match status" value="1"/>
</dbReference>
<protein>
    <recommendedName>
        <fullName evidence="9">Homeobox domain-containing protein</fullName>
    </recommendedName>
</protein>
<dbReference type="GO" id="GO:0000981">
    <property type="term" value="F:DNA-binding transcription factor activity, RNA polymerase II-specific"/>
    <property type="evidence" value="ECO:0007669"/>
    <property type="project" value="InterPro"/>
</dbReference>
<evidence type="ECO:0000259" key="9">
    <source>
        <dbReference type="PROSITE" id="PS50071"/>
    </source>
</evidence>
<dbReference type="FunFam" id="1.10.10.60:FF:000040">
    <property type="entry name" value="T-cell leukemia homeobox protein 3"/>
    <property type="match status" value="1"/>
</dbReference>
<feature type="compositionally biased region" description="Basic and acidic residues" evidence="8">
    <location>
        <begin position="13"/>
        <end position="22"/>
    </location>
</feature>
<keyword evidence="4 6" id="KW-0371">Homeobox</keyword>
<organism evidence="10 11">
    <name type="scientific">Ramazzottius varieornatus</name>
    <name type="common">Water bear</name>
    <name type="synonym">Tardigrade</name>
    <dbReference type="NCBI Taxonomy" id="947166"/>
    <lineage>
        <taxon>Eukaryota</taxon>
        <taxon>Metazoa</taxon>
        <taxon>Ecdysozoa</taxon>
        <taxon>Tardigrada</taxon>
        <taxon>Eutardigrada</taxon>
        <taxon>Parachela</taxon>
        <taxon>Hypsibioidea</taxon>
        <taxon>Ramazzottiidae</taxon>
        <taxon>Ramazzottius</taxon>
    </lineage>
</organism>
<feature type="region of interest" description="Disordered" evidence="8">
    <location>
        <begin position="202"/>
        <end position="221"/>
    </location>
</feature>
<comment type="caution">
    <text evidence="10">The sequence shown here is derived from an EMBL/GenBank/DDBJ whole genome shotgun (WGS) entry which is preliminary data.</text>
</comment>
<keyword evidence="11" id="KW-1185">Reference proteome</keyword>
<dbReference type="CDD" id="cd00086">
    <property type="entry name" value="homeodomain"/>
    <property type="match status" value="1"/>
</dbReference>
<feature type="domain" description="Homeobox" evidence="9">
    <location>
        <begin position="152"/>
        <end position="212"/>
    </location>
</feature>
<feature type="region of interest" description="Disordered" evidence="8">
    <location>
        <begin position="1"/>
        <end position="28"/>
    </location>
</feature>
<feature type="region of interest" description="Disordered" evidence="8">
    <location>
        <begin position="273"/>
        <end position="323"/>
    </location>
</feature>
<evidence type="ECO:0000256" key="7">
    <source>
        <dbReference type="RuleBase" id="RU000682"/>
    </source>
</evidence>
<feature type="compositionally biased region" description="Basic and acidic residues" evidence="8">
    <location>
        <begin position="212"/>
        <end position="221"/>
    </location>
</feature>
<dbReference type="InterPro" id="IPR042247">
    <property type="entry name" value="TLX1/2/3"/>
</dbReference>
<evidence type="ECO:0000256" key="5">
    <source>
        <dbReference type="ARBA" id="ARBA00023242"/>
    </source>
</evidence>
<evidence type="ECO:0000313" key="10">
    <source>
        <dbReference type="EMBL" id="GAU92171.1"/>
    </source>
</evidence>
<feature type="DNA-binding region" description="Homeobox" evidence="6">
    <location>
        <begin position="154"/>
        <end position="213"/>
    </location>
</feature>
<evidence type="ECO:0000256" key="3">
    <source>
        <dbReference type="ARBA" id="ARBA00023125"/>
    </source>
</evidence>
<keyword evidence="2" id="KW-0217">Developmental protein</keyword>
<dbReference type="Proteomes" id="UP000186922">
    <property type="component" value="Unassembled WGS sequence"/>
</dbReference>